<dbReference type="EC" id="2.4.1.-" evidence="13"/>
<evidence type="ECO:0000313" key="16">
    <source>
        <dbReference type="EMBL" id="KAL0187346.1"/>
    </source>
</evidence>
<dbReference type="EMBL" id="JAMKFB020000008">
    <property type="protein sequence ID" value="KAL0187346.1"/>
    <property type="molecule type" value="Genomic_DNA"/>
</dbReference>
<keyword evidence="8" id="KW-1133">Transmembrane helix</keyword>
<comment type="similarity">
    <text evidence="3 13">Belongs to the glycosyltransferase 10 family.</text>
</comment>
<evidence type="ECO:0000256" key="11">
    <source>
        <dbReference type="ARBA" id="ARBA00036481"/>
    </source>
</evidence>
<evidence type="ECO:0000256" key="8">
    <source>
        <dbReference type="ARBA" id="ARBA00022989"/>
    </source>
</evidence>
<keyword evidence="17" id="KW-1185">Reference proteome</keyword>
<dbReference type="Pfam" id="PF00852">
    <property type="entry name" value="Glyco_transf_10"/>
    <property type="match status" value="1"/>
</dbReference>
<comment type="subcellular location">
    <subcellularLocation>
        <location evidence="12">Endomembrane system</location>
        <topology evidence="12">Single-pass membrane protein</topology>
    </subcellularLocation>
    <subcellularLocation>
        <location evidence="13">Golgi apparatus</location>
        <location evidence="13">Golgi stack membrane</location>
        <topology evidence="13">Single-pass type II membrane protein</topology>
    </subcellularLocation>
    <subcellularLocation>
        <location evidence="1">Membrane</location>
        <topology evidence="1">Single-pass type II membrane protein</topology>
    </subcellularLocation>
</comment>
<evidence type="ECO:0000259" key="15">
    <source>
        <dbReference type="Pfam" id="PF00852"/>
    </source>
</evidence>
<keyword evidence="10" id="KW-0325">Glycoprotein</keyword>
<evidence type="ECO:0000256" key="10">
    <source>
        <dbReference type="ARBA" id="ARBA00023180"/>
    </source>
</evidence>
<comment type="catalytic activity">
    <reaction evidence="11">
        <text>an N-acetyl-alpha-neuraminyl-(2-&gt;3)-beta-D-galactosyl-(1-&gt;4)-N-acetyl-beta-D-glucosaminyl derivative + GDP-beta-L-fucose = an alpha-Neu5Ac-(2-&gt;3)-beta-D-Gal-(1-&gt;4)-[alpha-L-Fuc-(1-&gt;3)]-beta-D-GlcNAc derivative + GDP + H(+)</text>
        <dbReference type="Rhea" id="RHEA:56076"/>
        <dbReference type="ChEBI" id="CHEBI:15378"/>
        <dbReference type="ChEBI" id="CHEBI:57273"/>
        <dbReference type="ChEBI" id="CHEBI:58189"/>
        <dbReference type="ChEBI" id="CHEBI:136545"/>
        <dbReference type="ChEBI" id="CHEBI:139509"/>
    </reaction>
    <physiologicalReaction direction="left-to-right" evidence="11">
        <dbReference type="Rhea" id="RHEA:56077"/>
    </physiologicalReaction>
</comment>
<dbReference type="FunFam" id="3.40.50.11660:FF:000001">
    <property type="entry name" value="alpha-(1,3)-fucosyltransferase 9"/>
    <property type="match status" value="1"/>
</dbReference>
<evidence type="ECO:0000256" key="4">
    <source>
        <dbReference type="ARBA" id="ARBA00022676"/>
    </source>
</evidence>
<name>A0ABD0QM77_CIRMR</name>
<evidence type="ECO:0000256" key="2">
    <source>
        <dbReference type="ARBA" id="ARBA00004922"/>
    </source>
</evidence>
<dbReference type="PANTHER" id="PTHR11929:SF10">
    <property type="entry name" value="4-GALACTOSYL-N-ACETYLGLUCOSAMINIDE 3-ALPHA-L-FUCOSYLTRANSFERASE 9"/>
    <property type="match status" value="1"/>
</dbReference>
<dbReference type="InterPro" id="IPR055270">
    <property type="entry name" value="Glyco_tran_10_C"/>
</dbReference>
<comment type="caution">
    <text evidence="16">The sequence shown here is derived from an EMBL/GenBank/DDBJ whole genome shotgun (WGS) entry which is preliminary data.</text>
</comment>
<evidence type="ECO:0000256" key="6">
    <source>
        <dbReference type="ARBA" id="ARBA00022692"/>
    </source>
</evidence>
<dbReference type="InterPro" id="IPR001503">
    <property type="entry name" value="Glyco_trans_10"/>
</dbReference>
<keyword evidence="5 13" id="KW-0808">Transferase</keyword>
<protein>
    <recommendedName>
        <fullName evidence="13">Fucosyltransferase</fullName>
        <ecNumber evidence="13">2.4.1.-</ecNumber>
    </recommendedName>
</protein>
<dbReference type="GO" id="GO:0032580">
    <property type="term" value="C:Golgi cisterna membrane"/>
    <property type="evidence" value="ECO:0007669"/>
    <property type="project" value="UniProtKB-SubCell"/>
</dbReference>
<evidence type="ECO:0000313" key="17">
    <source>
        <dbReference type="Proteomes" id="UP001529510"/>
    </source>
</evidence>
<reference evidence="16 17" key="1">
    <citation type="submission" date="2024-05" db="EMBL/GenBank/DDBJ databases">
        <title>Genome sequencing and assembly of Indian major carp, Cirrhinus mrigala (Hamilton, 1822).</title>
        <authorList>
            <person name="Mohindra V."/>
            <person name="Chowdhury L.M."/>
            <person name="Lal K."/>
            <person name="Jena J.K."/>
        </authorList>
    </citation>
    <scope>NUCLEOTIDE SEQUENCE [LARGE SCALE GENOMIC DNA]</scope>
    <source>
        <strain evidence="16">CM1030</strain>
        <tissue evidence="16">Blood</tissue>
    </source>
</reference>
<keyword evidence="7" id="KW-0735">Signal-anchor</keyword>
<evidence type="ECO:0000256" key="12">
    <source>
        <dbReference type="ARBA" id="ARBA00037847"/>
    </source>
</evidence>
<accession>A0ABD0QM77</accession>
<feature type="non-terminal residue" evidence="16">
    <location>
        <position position="317"/>
    </location>
</feature>
<dbReference type="SUPFAM" id="SSF53756">
    <property type="entry name" value="UDP-Glycosyltransferase/glycogen phosphorylase"/>
    <property type="match status" value="1"/>
</dbReference>
<evidence type="ECO:0000256" key="7">
    <source>
        <dbReference type="ARBA" id="ARBA00022968"/>
    </source>
</evidence>
<feature type="signal peptide" evidence="14">
    <location>
        <begin position="1"/>
        <end position="28"/>
    </location>
</feature>
<evidence type="ECO:0000256" key="3">
    <source>
        <dbReference type="ARBA" id="ARBA00008919"/>
    </source>
</evidence>
<dbReference type="AlphaFoldDB" id="A0ABD0QM77"/>
<comment type="pathway">
    <text evidence="2">Protein modification; protein glycosylation.</text>
</comment>
<gene>
    <name evidence="16" type="ORF">M9458_019016</name>
</gene>
<keyword evidence="4 13" id="KW-0328">Glycosyltransferase</keyword>
<dbReference type="PANTHER" id="PTHR11929">
    <property type="entry name" value="ALPHA- 1,3 -FUCOSYLTRANSFERASE"/>
    <property type="match status" value="1"/>
</dbReference>
<sequence length="317" mass="36620">MSNLKTPSLLRVGILVTLVLFWYSPSNRCPPPAYKPNQYSQISSAESNDFLTETGEKKPILLLWVWPQDYRFDFRRHQLGSVQPSSISSSWIPEVDLVTFGIANQHHKDTSYRQDADIPVRLHLTTTKKPNEDFVIPKKDKLVCWIVRNNDPSTGVGTRNSFYQELSKYIQVTLFGKAYARFLSYKDYYPTIASCKFYLSFENSIHKDYITEKLNGPLVAGTVPVVLGPPRRNYENFVPADSFIHVNDFPDAKSLADYLHQLDKDEDAYRKYFNWRKNLTPTPHLLLQTQEFILAICTACDHVGRHKGYKEVHGLYD</sequence>
<keyword evidence="6 13" id="KW-0812">Transmembrane</keyword>
<evidence type="ECO:0000256" key="5">
    <source>
        <dbReference type="ARBA" id="ARBA00022679"/>
    </source>
</evidence>
<organism evidence="16 17">
    <name type="scientific">Cirrhinus mrigala</name>
    <name type="common">Mrigala</name>
    <dbReference type="NCBI Taxonomy" id="683832"/>
    <lineage>
        <taxon>Eukaryota</taxon>
        <taxon>Metazoa</taxon>
        <taxon>Chordata</taxon>
        <taxon>Craniata</taxon>
        <taxon>Vertebrata</taxon>
        <taxon>Euteleostomi</taxon>
        <taxon>Actinopterygii</taxon>
        <taxon>Neopterygii</taxon>
        <taxon>Teleostei</taxon>
        <taxon>Ostariophysi</taxon>
        <taxon>Cypriniformes</taxon>
        <taxon>Cyprinidae</taxon>
        <taxon>Labeoninae</taxon>
        <taxon>Labeonini</taxon>
        <taxon>Cirrhinus</taxon>
    </lineage>
</organism>
<dbReference type="Proteomes" id="UP001529510">
    <property type="component" value="Unassembled WGS sequence"/>
</dbReference>
<evidence type="ECO:0000256" key="13">
    <source>
        <dbReference type="RuleBase" id="RU003832"/>
    </source>
</evidence>
<feature type="chain" id="PRO_5044869376" description="Fucosyltransferase" evidence="14">
    <location>
        <begin position="29"/>
        <end position="317"/>
    </location>
</feature>
<dbReference type="Gene3D" id="3.40.50.11660">
    <property type="entry name" value="Glycosyl transferase family 10, C-terminal domain"/>
    <property type="match status" value="1"/>
</dbReference>
<dbReference type="InterPro" id="IPR038577">
    <property type="entry name" value="GT10-like_C_sf"/>
</dbReference>
<evidence type="ECO:0000256" key="14">
    <source>
        <dbReference type="SAM" id="SignalP"/>
    </source>
</evidence>
<dbReference type="GO" id="GO:0016757">
    <property type="term" value="F:glycosyltransferase activity"/>
    <property type="evidence" value="ECO:0007669"/>
    <property type="project" value="UniProtKB-UniRule"/>
</dbReference>
<evidence type="ECO:0000256" key="9">
    <source>
        <dbReference type="ARBA" id="ARBA00023136"/>
    </source>
</evidence>
<evidence type="ECO:0000256" key="1">
    <source>
        <dbReference type="ARBA" id="ARBA00004606"/>
    </source>
</evidence>
<feature type="domain" description="Fucosyltransferase C-terminal" evidence="15">
    <location>
        <begin position="137"/>
        <end position="315"/>
    </location>
</feature>
<keyword evidence="13" id="KW-0333">Golgi apparatus</keyword>
<keyword evidence="9" id="KW-0472">Membrane</keyword>
<keyword evidence="14" id="KW-0732">Signal</keyword>
<proteinExistence type="inferred from homology"/>